<sequence length="274" mass="28129">MRIVVCVKHVPDIQSDRALGADGRLVRDGGDGTINEVDENAVEAAVVLAEQVGEAEVVVVTVGPDDAEDAARRALQLGADAAVHVLDDDVAGSDAFGTAAVLAAAVRRLGADVPVDLVVTGMAGLDGLTSLVPGALAALLDLPQLTLAADVALADGEITVRRDLDHATEVLSAPLPALVSVSDRANEPRYPNFQRIMAARKKPVETLTLADLGVDPATVGAAGARTAVVEAAPRPPRTDRVLVSDDGQAGARLAAWLVERDLVRPAAPPTGEVL</sequence>
<dbReference type="PIRSF" id="PIRSF000090">
    <property type="entry name" value="Beta-ETF"/>
    <property type="match status" value="1"/>
</dbReference>
<evidence type="ECO:0000256" key="1">
    <source>
        <dbReference type="ARBA" id="ARBA00001974"/>
    </source>
</evidence>
<feature type="domain" description="Electron transfer flavoprotein alpha/beta-subunit N-terminal" evidence="8">
    <location>
        <begin position="22"/>
        <end position="216"/>
    </location>
</feature>
<evidence type="ECO:0000256" key="7">
    <source>
        <dbReference type="ARBA" id="ARBA00025649"/>
    </source>
</evidence>
<comment type="function">
    <text evidence="7">The electron transfer flavoprotein serves as a specific electron acceptor for other dehydrogenases. It transfers the electrons to the main respiratory chain via ETF-ubiquinone oxidoreductase (ETF dehydrogenase).</text>
</comment>
<comment type="similarity">
    <text evidence="2">Belongs to the ETF beta-subunit/FixA family.</text>
</comment>
<name>A0A3M2J2A6_9CELL</name>
<dbReference type="Proteomes" id="UP000269289">
    <property type="component" value="Unassembled WGS sequence"/>
</dbReference>
<evidence type="ECO:0000256" key="2">
    <source>
        <dbReference type="ARBA" id="ARBA00007557"/>
    </source>
</evidence>
<evidence type="ECO:0000256" key="3">
    <source>
        <dbReference type="ARBA" id="ARBA00011355"/>
    </source>
</evidence>
<evidence type="ECO:0000259" key="8">
    <source>
        <dbReference type="SMART" id="SM00893"/>
    </source>
</evidence>
<keyword evidence="10" id="KW-1185">Reference proteome</keyword>
<comment type="cofactor">
    <cofactor evidence="1">
        <name>FAD</name>
        <dbReference type="ChEBI" id="CHEBI:57692"/>
    </cofactor>
</comment>
<comment type="caution">
    <text evidence="9">The sequence shown here is derived from an EMBL/GenBank/DDBJ whole genome shotgun (WGS) entry which is preliminary data.</text>
</comment>
<gene>
    <name evidence="9" type="ORF">EBM89_16545</name>
</gene>
<dbReference type="InterPro" id="IPR014730">
    <property type="entry name" value="ETF_a/b_N"/>
</dbReference>
<dbReference type="InterPro" id="IPR012255">
    <property type="entry name" value="ETF_b"/>
</dbReference>
<dbReference type="RefSeq" id="WP_122150750.1">
    <property type="nucleotide sequence ID" value="NZ_RFFI01000112.1"/>
</dbReference>
<evidence type="ECO:0000313" key="10">
    <source>
        <dbReference type="Proteomes" id="UP000269289"/>
    </source>
</evidence>
<dbReference type="PANTHER" id="PTHR21294">
    <property type="entry name" value="ELECTRON TRANSFER FLAVOPROTEIN BETA-SUBUNIT"/>
    <property type="match status" value="1"/>
</dbReference>
<reference evidence="9 10" key="1">
    <citation type="submission" date="2018-10" db="EMBL/GenBank/DDBJ databases">
        <title>Isolation, diversity and antifungal activity of actinobacteria from wheat.</title>
        <authorList>
            <person name="Han C."/>
        </authorList>
    </citation>
    <scope>NUCLEOTIDE SEQUENCE [LARGE SCALE GENOMIC DNA]</scope>
    <source>
        <strain evidence="9 10">NEAU-YY56</strain>
    </source>
</reference>
<keyword evidence="6" id="KW-0249">Electron transport</keyword>
<proteinExistence type="inferred from homology"/>
<evidence type="ECO:0000256" key="4">
    <source>
        <dbReference type="ARBA" id="ARBA00016797"/>
    </source>
</evidence>
<dbReference type="GO" id="GO:0005829">
    <property type="term" value="C:cytosol"/>
    <property type="evidence" value="ECO:0007669"/>
    <property type="project" value="TreeGrafter"/>
</dbReference>
<evidence type="ECO:0000256" key="5">
    <source>
        <dbReference type="ARBA" id="ARBA00022448"/>
    </source>
</evidence>
<dbReference type="PANTHER" id="PTHR21294:SF8">
    <property type="entry name" value="ELECTRON TRANSFER FLAVOPROTEIN SUBUNIT BETA"/>
    <property type="match status" value="1"/>
</dbReference>
<dbReference type="SUPFAM" id="SSF52402">
    <property type="entry name" value="Adenine nucleotide alpha hydrolases-like"/>
    <property type="match status" value="1"/>
</dbReference>
<dbReference type="Gene3D" id="3.40.50.620">
    <property type="entry name" value="HUPs"/>
    <property type="match status" value="1"/>
</dbReference>
<dbReference type="OrthoDB" id="9804960at2"/>
<dbReference type="GO" id="GO:0009055">
    <property type="term" value="F:electron transfer activity"/>
    <property type="evidence" value="ECO:0007669"/>
    <property type="project" value="InterPro"/>
</dbReference>
<keyword evidence="5" id="KW-0813">Transport</keyword>
<evidence type="ECO:0000313" key="9">
    <source>
        <dbReference type="EMBL" id="RMI05095.1"/>
    </source>
</evidence>
<accession>A0A3M2J2A6</accession>
<dbReference type="EMBL" id="RFFI01000112">
    <property type="protein sequence ID" value="RMI05095.1"/>
    <property type="molecule type" value="Genomic_DNA"/>
</dbReference>
<comment type="subunit">
    <text evidence="3">Heterodimer of an alpha and a beta subunit.</text>
</comment>
<evidence type="ECO:0000256" key="6">
    <source>
        <dbReference type="ARBA" id="ARBA00022982"/>
    </source>
</evidence>
<organism evidence="9 10">
    <name type="scientific">Cellulomonas triticagri</name>
    <dbReference type="NCBI Taxonomy" id="2483352"/>
    <lineage>
        <taxon>Bacteria</taxon>
        <taxon>Bacillati</taxon>
        <taxon>Actinomycetota</taxon>
        <taxon>Actinomycetes</taxon>
        <taxon>Micrococcales</taxon>
        <taxon>Cellulomonadaceae</taxon>
        <taxon>Cellulomonas</taxon>
    </lineage>
</organism>
<dbReference type="SMART" id="SM00893">
    <property type="entry name" value="ETF"/>
    <property type="match status" value="1"/>
</dbReference>
<dbReference type="InterPro" id="IPR014729">
    <property type="entry name" value="Rossmann-like_a/b/a_fold"/>
</dbReference>
<dbReference type="AlphaFoldDB" id="A0A3M2J2A6"/>
<dbReference type="CDD" id="cd01714">
    <property type="entry name" value="ETF_beta"/>
    <property type="match status" value="1"/>
</dbReference>
<dbReference type="InterPro" id="IPR033948">
    <property type="entry name" value="ETF_beta_N"/>
</dbReference>
<protein>
    <recommendedName>
        <fullName evidence="4">Electron transfer flavoprotein subunit beta</fullName>
    </recommendedName>
</protein>
<dbReference type="Pfam" id="PF01012">
    <property type="entry name" value="ETF"/>
    <property type="match status" value="1"/>
</dbReference>